<feature type="region of interest" description="Disordered" evidence="1">
    <location>
        <begin position="1"/>
        <end position="76"/>
    </location>
</feature>
<keyword evidence="3" id="KW-1185">Reference proteome</keyword>
<dbReference type="EMBL" id="CAJVPV010007360">
    <property type="protein sequence ID" value="CAG8617822.1"/>
    <property type="molecule type" value="Genomic_DNA"/>
</dbReference>
<accession>A0A9N9CZJ9</accession>
<evidence type="ECO:0000256" key="1">
    <source>
        <dbReference type="SAM" id="MobiDB-lite"/>
    </source>
</evidence>
<gene>
    <name evidence="2" type="ORF">AMORRO_LOCUS8522</name>
</gene>
<sequence>MQELTERKVPRPTTTRFSNAESDGKSEEESRQSRRHWLFGKSENRRGKVVPESTMMKKSHLRTKTNSQAQESECDDDDIPLPKEINICISRQKISMKNQVKNLDLDNDEAVSDSESVEGCHAKCFGLFRRDKGIEGKIVPKNYNVVTVKEQIIVTGLTKNSILNDETNMVHADKIDHGKCCNATDKSTSQNECPIKENKKSGEWFKQEEGTVKVLNAVQRKESLTLRDENQEGKRNETILAITWKIHAPGNETYRSCNIPAVWQRWMEVFLREFKIKFTKTYSDTFIRLALRTMMIIKNKTVPLSCSVRKLLTVNIVEWTMLTLSKANKELSVEEQHQKRLNATNARKMAIVYFNVVTMKEFYMTQEFKTQLIQLVPNDIVTSICGIHLKNQDNVDDTAKKKQIVWEPNTQTAQPHWMPSENLRHMTMRDQDLSMLC</sequence>
<proteinExistence type="predicted"/>
<organism evidence="2 3">
    <name type="scientific">Acaulospora morrowiae</name>
    <dbReference type="NCBI Taxonomy" id="94023"/>
    <lineage>
        <taxon>Eukaryota</taxon>
        <taxon>Fungi</taxon>
        <taxon>Fungi incertae sedis</taxon>
        <taxon>Mucoromycota</taxon>
        <taxon>Glomeromycotina</taxon>
        <taxon>Glomeromycetes</taxon>
        <taxon>Diversisporales</taxon>
        <taxon>Acaulosporaceae</taxon>
        <taxon>Acaulospora</taxon>
    </lineage>
</organism>
<feature type="compositionally biased region" description="Basic and acidic residues" evidence="1">
    <location>
        <begin position="22"/>
        <end position="32"/>
    </location>
</feature>
<comment type="caution">
    <text evidence="2">The sequence shown here is derived from an EMBL/GenBank/DDBJ whole genome shotgun (WGS) entry which is preliminary data.</text>
</comment>
<evidence type="ECO:0000313" key="2">
    <source>
        <dbReference type="EMBL" id="CAG8617822.1"/>
    </source>
</evidence>
<dbReference type="AlphaFoldDB" id="A0A9N9CZJ9"/>
<protein>
    <submittedName>
        <fullName evidence="2">12183_t:CDS:1</fullName>
    </submittedName>
</protein>
<name>A0A9N9CZJ9_9GLOM</name>
<dbReference type="Proteomes" id="UP000789342">
    <property type="component" value="Unassembled WGS sequence"/>
</dbReference>
<feature type="compositionally biased region" description="Polar residues" evidence="1">
    <location>
        <begin position="12"/>
        <end position="21"/>
    </location>
</feature>
<evidence type="ECO:0000313" key="3">
    <source>
        <dbReference type="Proteomes" id="UP000789342"/>
    </source>
</evidence>
<reference evidence="2" key="1">
    <citation type="submission" date="2021-06" db="EMBL/GenBank/DDBJ databases">
        <authorList>
            <person name="Kallberg Y."/>
            <person name="Tangrot J."/>
            <person name="Rosling A."/>
        </authorList>
    </citation>
    <scope>NUCLEOTIDE SEQUENCE</scope>
    <source>
        <strain evidence="2">CL551</strain>
    </source>
</reference>